<evidence type="ECO:0000256" key="1">
    <source>
        <dbReference type="SAM" id="MobiDB-lite"/>
    </source>
</evidence>
<organism evidence="3 4">
    <name type="scientific">Kribbella capetownensis</name>
    <dbReference type="NCBI Taxonomy" id="1572659"/>
    <lineage>
        <taxon>Bacteria</taxon>
        <taxon>Bacillati</taxon>
        <taxon>Actinomycetota</taxon>
        <taxon>Actinomycetes</taxon>
        <taxon>Propionibacteriales</taxon>
        <taxon>Kribbellaceae</taxon>
        <taxon>Kribbella</taxon>
    </lineage>
</organism>
<feature type="domain" description="Amidohydrolase-related" evidence="2">
    <location>
        <begin position="87"/>
        <end position="269"/>
    </location>
</feature>
<proteinExistence type="predicted"/>
<dbReference type="Proteomes" id="UP000293342">
    <property type="component" value="Unassembled WGS sequence"/>
</dbReference>
<feature type="region of interest" description="Disordered" evidence="1">
    <location>
        <begin position="1"/>
        <end position="20"/>
    </location>
</feature>
<name>A0A4R0JVR8_9ACTN</name>
<dbReference type="AlphaFoldDB" id="A0A4R0JVR8"/>
<evidence type="ECO:0000313" key="4">
    <source>
        <dbReference type="Proteomes" id="UP000293342"/>
    </source>
</evidence>
<dbReference type="OrthoDB" id="3690969at2"/>
<dbReference type="InterPro" id="IPR032466">
    <property type="entry name" value="Metal_Hydrolase"/>
</dbReference>
<dbReference type="SUPFAM" id="SSF51556">
    <property type="entry name" value="Metallo-dependent hydrolases"/>
    <property type="match status" value="1"/>
</dbReference>
<protein>
    <recommendedName>
        <fullName evidence="2">Amidohydrolase-related domain-containing protein</fullName>
    </recommendedName>
</protein>
<sequence>MATAGRTSPCRTPGAGRSMGLAMTDDATTGWFDARIVTGAHPSSLVPSTDRDAIAAHLDTYAMSGALVSAMASWLHDPLGGNAEATAVANSLSDRGVLACWTAVPTTPGELDSLDKLVAQALAEGVAAFRIHPHSHGYAPDALLDLYAALEGGGLPLCVDAAEIGWTDLDTIATRFPMLPIVLSNLGYRQLRRLWSALRDHDNLSVDLVDFAAHQAVEWLAAEGLSDRLLFATGLGVRDPGESIVRLAWSGLDDETVTRIGAGNAQRLFAAGGLS</sequence>
<dbReference type="Gene3D" id="3.20.20.140">
    <property type="entry name" value="Metal-dependent hydrolases"/>
    <property type="match status" value="1"/>
</dbReference>
<comment type="caution">
    <text evidence="3">The sequence shown here is derived from an EMBL/GenBank/DDBJ whole genome shotgun (WGS) entry which is preliminary data.</text>
</comment>
<dbReference type="GO" id="GO:0016787">
    <property type="term" value="F:hydrolase activity"/>
    <property type="evidence" value="ECO:0007669"/>
    <property type="project" value="InterPro"/>
</dbReference>
<evidence type="ECO:0000259" key="2">
    <source>
        <dbReference type="Pfam" id="PF04909"/>
    </source>
</evidence>
<evidence type="ECO:0000313" key="3">
    <source>
        <dbReference type="EMBL" id="TCC50810.1"/>
    </source>
</evidence>
<feature type="compositionally biased region" description="Polar residues" evidence="1">
    <location>
        <begin position="1"/>
        <end position="10"/>
    </location>
</feature>
<dbReference type="Pfam" id="PF04909">
    <property type="entry name" value="Amidohydro_2"/>
    <property type="match status" value="1"/>
</dbReference>
<gene>
    <name evidence="3" type="ORF">E0H75_11615</name>
</gene>
<reference evidence="3 4" key="1">
    <citation type="submission" date="2019-02" db="EMBL/GenBank/DDBJ databases">
        <title>Kribbella capetownensis sp. nov. and Kribbella speibonae sp. nov., isolated from soil.</title>
        <authorList>
            <person name="Curtis S.M."/>
            <person name="Norton I."/>
            <person name="Everest G.J."/>
            <person name="Meyers P.R."/>
        </authorList>
    </citation>
    <scope>NUCLEOTIDE SEQUENCE [LARGE SCALE GENOMIC DNA]</scope>
    <source>
        <strain evidence="3 4">YM53</strain>
    </source>
</reference>
<keyword evidence="4" id="KW-1185">Reference proteome</keyword>
<dbReference type="EMBL" id="SJKD01000002">
    <property type="protein sequence ID" value="TCC50810.1"/>
    <property type="molecule type" value="Genomic_DNA"/>
</dbReference>
<dbReference type="InterPro" id="IPR006680">
    <property type="entry name" value="Amidohydro-rel"/>
</dbReference>
<accession>A0A4R0JVR8</accession>